<evidence type="ECO:0000259" key="2">
    <source>
        <dbReference type="PROSITE" id="PS50943"/>
    </source>
</evidence>
<dbReference type="Pfam" id="PF01381">
    <property type="entry name" value="HTH_3"/>
    <property type="match status" value="1"/>
</dbReference>
<dbReference type="Proteomes" id="UP000283992">
    <property type="component" value="Unassembled WGS sequence"/>
</dbReference>
<sequence length="130" mass="15003">MNERIKELRKTIGITQQELADKLGLKRNTIATYEIGKAIPSDRVISDLCNKYSVNEEWLRSGNGEMFKQPSDEVGHYVEDLLEYDGVGNPFYDIIIEMMKKYQEMDEKSKLVIREYFKSVGSGLNKKGED</sequence>
<evidence type="ECO:0000313" key="4">
    <source>
        <dbReference type="Proteomes" id="UP000283992"/>
    </source>
</evidence>
<dbReference type="PANTHER" id="PTHR46558:SF4">
    <property type="entry name" value="DNA-BIDING PHAGE PROTEIN"/>
    <property type="match status" value="1"/>
</dbReference>
<comment type="caution">
    <text evidence="3">The sequence shown here is derived from an EMBL/GenBank/DDBJ whole genome shotgun (WGS) entry which is preliminary data.</text>
</comment>
<dbReference type="GeneID" id="57435169"/>
<accession>A0A8B3BUM8</accession>
<evidence type="ECO:0000313" key="3">
    <source>
        <dbReference type="EMBL" id="RHJ12642.1"/>
    </source>
</evidence>
<dbReference type="Gene3D" id="1.10.260.40">
    <property type="entry name" value="lambda repressor-like DNA-binding domains"/>
    <property type="match status" value="1"/>
</dbReference>
<evidence type="ECO:0000256" key="1">
    <source>
        <dbReference type="ARBA" id="ARBA00023125"/>
    </source>
</evidence>
<dbReference type="PANTHER" id="PTHR46558">
    <property type="entry name" value="TRACRIPTIONAL REGULATORY PROTEIN-RELATED-RELATED"/>
    <property type="match status" value="1"/>
</dbReference>
<dbReference type="AlphaFoldDB" id="A0A8B3BUM8"/>
<dbReference type="GO" id="GO:0003677">
    <property type="term" value="F:DNA binding"/>
    <property type="evidence" value="ECO:0007669"/>
    <property type="project" value="UniProtKB-KW"/>
</dbReference>
<reference evidence="3 4" key="1">
    <citation type="submission" date="2018-08" db="EMBL/GenBank/DDBJ databases">
        <title>A genome reference for cultivated species of the human gut microbiota.</title>
        <authorList>
            <person name="Zou Y."/>
            <person name="Xue W."/>
            <person name="Luo G."/>
        </authorList>
    </citation>
    <scope>NUCLEOTIDE SEQUENCE [LARGE SCALE GENOMIC DNA]</scope>
    <source>
        <strain evidence="3 4">AM12-54</strain>
    </source>
</reference>
<gene>
    <name evidence="3" type="ORF">DW142_07860</name>
</gene>
<proteinExistence type="predicted"/>
<dbReference type="CDD" id="cd00093">
    <property type="entry name" value="HTH_XRE"/>
    <property type="match status" value="1"/>
</dbReference>
<protein>
    <submittedName>
        <fullName evidence="3">XRE family transcriptional regulator</fullName>
    </submittedName>
</protein>
<dbReference type="RefSeq" id="WP_004843115.1">
    <property type="nucleotide sequence ID" value="NZ_CP111084.1"/>
</dbReference>
<dbReference type="SMART" id="SM00530">
    <property type="entry name" value="HTH_XRE"/>
    <property type="match status" value="1"/>
</dbReference>
<dbReference type="EMBL" id="QRLN01000008">
    <property type="protein sequence ID" value="RHJ12642.1"/>
    <property type="molecule type" value="Genomic_DNA"/>
</dbReference>
<dbReference type="InterPro" id="IPR001387">
    <property type="entry name" value="Cro/C1-type_HTH"/>
</dbReference>
<dbReference type="SUPFAM" id="SSF47413">
    <property type="entry name" value="lambda repressor-like DNA-binding domains"/>
    <property type="match status" value="1"/>
</dbReference>
<feature type="domain" description="HTH cro/C1-type" evidence="2">
    <location>
        <begin position="5"/>
        <end position="59"/>
    </location>
</feature>
<organism evidence="3 4">
    <name type="scientific">Mediterraneibacter gnavus</name>
    <name type="common">Ruminococcus gnavus</name>
    <dbReference type="NCBI Taxonomy" id="33038"/>
    <lineage>
        <taxon>Bacteria</taxon>
        <taxon>Bacillati</taxon>
        <taxon>Bacillota</taxon>
        <taxon>Clostridia</taxon>
        <taxon>Lachnospirales</taxon>
        <taxon>Lachnospiraceae</taxon>
        <taxon>Mediterraneibacter</taxon>
    </lineage>
</organism>
<keyword evidence="1" id="KW-0238">DNA-binding</keyword>
<name>A0A8B3BUM8_MEDGN</name>
<dbReference type="InterPro" id="IPR010982">
    <property type="entry name" value="Lambda_DNA-bd_dom_sf"/>
</dbReference>
<dbReference type="PROSITE" id="PS50943">
    <property type="entry name" value="HTH_CROC1"/>
    <property type="match status" value="1"/>
</dbReference>